<evidence type="ECO:0000256" key="1">
    <source>
        <dbReference type="SAM" id="Phobius"/>
    </source>
</evidence>
<feature type="transmembrane region" description="Helical" evidence="1">
    <location>
        <begin position="218"/>
        <end position="240"/>
    </location>
</feature>
<proteinExistence type="predicted"/>
<reference evidence="3 4" key="1">
    <citation type="journal article" date="2016" name="Mol. Biol. Evol.">
        <title>Comparative Genomics of Early-Diverging Mushroom-Forming Fungi Provides Insights into the Origins of Lignocellulose Decay Capabilities.</title>
        <authorList>
            <person name="Nagy L.G."/>
            <person name="Riley R."/>
            <person name="Tritt A."/>
            <person name="Adam C."/>
            <person name="Daum C."/>
            <person name="Floudas D."/>
            <person name="Sun H."/>
            <person name="Yadav J.S."/>
            <person name="Pangilinan J."/>
            <person name="Larsson K.H."/>
            <person name="Matsuura K."/>
            <person name="Barry K."/>
            <person name="Labutti K."/>
            <person name="Kuo R."/>
            <person name="Ohm R.A."/>
            <person name="Bhattacharya S.S."/>
            <person name="Shirouzu T."/>
            <person name="Yoshinaga Y."/>
            <person name="Martin F.M."/>
            <person name="Grigoriev I.V."/>
            <person name="Hibbett D.S."/>
        </authorList>
    </citation>
    <scope>NUCLEOTIDE SEQUENCE [LARGE SCALE GENOMIC DNA]</scope>
    <source>
        <strain evidence="3 4">CBS 109695</strain>
    </source>
</reference>
<dbReference type="Pfam" id="PF20151">
    <property type="entry name" value="DUF6533"/>
    <property type="match status" value="1"/>
</dbReference>
<accession>A0A166E9C6</accession>
<feature type="transmembrane region" description="Helical" evidence="1">
    <location>
        <begin position="89"/>
        <end position="110"/>
    </location>
</feature>
<dbReference type="AlphaFoldDB" id="A0A166E9C6"/>
<dbReference type="InterPro" id="IPR045340">
    <property type="entry name" value="DUF6533"/>
</dbReference>
<dbReference type="Proteomes" id="UP000076532">
    <property type="component" value="Unassembled WGS sequence"/>
</dbReference>
<organism evidence="3 4">
    <name type="scientific">Athelia psychrophila</name>
    <dbReference type="NCBI Taxonomy" id="1759441"/>
    <lineage>
        <taxon>Eukaryota</taxon>
        <taxon>Fungi</taxon>
        <taxon>Dikarya</taxon>
        <taxon>Basidiomycota</taxon>
        <taxon>Agaricomycotina</taxon>
        <taxon>Agaricomycetes</taxon>
        <taxon>Agaricomycetidae</taxon>
        <taxon>Atheliales</taxon>
        <taxon>Atheliaceae</taxon>
        <taxon>Athelia</taxon>
    </lineage>
</organism>
<feature type="transmembrane region" description="Helical" evidence="1">
    <location>
        <begin position="165"/>
        <end position="186"/>
    </location>
</feature>
<keyword evidence="4" id="KW-1185">Reference proteome</keyword>
<feature type="domain" description="DUF6533" evidence="2">
    <location>
        <begin position="24"/>
        <end position="68"/>
    </location>
</feature>
<gene>
    <name evidence="3" type="ORF">FIBSPDRAFT_958701</name>
</gene>
<evidence type="ECO:0000313" key="3">
    <source>
        <dbReference type="EMBL" id="KZP15529.1"/>
    </source>
</evidence>
<evidence type="ECO:0000313" key="4">
    <source>
        <dbReference type="Proteomes" id="UP000076532"/>
    </source>
</evidence>
<keyword evidence="1" id="KW-0812">Transmembrane</keyword>
<dbReference type="EMBL" id="KV417603">
    <property type="protein sequence ID" value="KZP15529.1"/>
    <property type="molecule type" value="Genomic_DNA"/>
</dbReference>
<evidence type="ECO:0000259" key="2">
    <source>
        <dbReference type="Pfam" id="PF20151"/>
    </source>
</evidence>
<sequence length="297" mass="32951">MLPWASPLEIYDNPERQEIPVSNYVAVSALTAVTWDWVLSVEEECRIVRRCGLSIPVVVYYLARISAMVLCVLSVAIHSILPESDSCRAIISTMTAMSIVAAATKSFLFLRRVRAVYAKSIHVTLCFFVGWLAVVGTRAAIPFATSRLEPTEQCHRSGLPSWAPASLWVNLAYDTAVFVAISARLASYATYPQKHRIMSFIWGEGLPRTMRSFLRHGLLFYFSTVGLSLLATIVSSLPLSPTSKDIFWPSVLTTEIIMVCKLFRVSVPGTVKTTETEMAVLYTNITPSCNTVIELQT</sequence>
<name>A0A166E9C6_9AGAM</name>
<protein>
    <recommendedName>
        <fullName evidence="2">DUF6533 domain-containing protein</fullName>
    </recommendedName>
</protein>
<keyword evidence="1" id="KW-0472">Membrane</keyword>
<keyword evidence="1" id="KW-1133">Transmembrane helix</keyword>
<feature type="transmembrane region" description="Helical" evidence="1">
    <location>
        <begin position="122"/>
        <end position="145"/>
    </location>
</feature>
<feature type="transmembrane region" description="Helical" evidence="1">
    <location>
        <begin position="51"/>
        <end position="77"/>
    </location>
</feature>